<dbReference type="Proteomes" id="UP000794436">
    <property type="component" value="Unassembled WGS sequence"/>
</dbReference>
<comment type="caution">
    <text evidence="7">The sequence shown here is derived from an EMBL/GenBank/DDBJ whole genome shotgun (WGS) entry which is preliminary data.</text>
</comment>
<dbReference type="PRINTS" id="PR00153">
    <property type="entry name" value="CSAPPISMRASE"/>
</dbReference>
<feature type="domain" description="PPIase cyclophilin-type" evidence="6">
    <location>
        <begin position="8"/>
        <end position="174"/>
    </location>
</feature>
<evidence type="ECO:0000256" key="3">
    <source>
        <dbReference type="ARBA" id="ARBA00023110"/>
    </source>
</evidence>
<name>A0A8K1CG83_PYTOL</name>
<dbReference type="CDD" id="cd01926">
    <property type="entry name" value="cyclophilin_ABH_like"/>
    <property type="match status" value="1"/>
</dbReference>
<keyword evidence="8" id="KW-1185">Reference proteome</keyword>
<dbReference type="PROSITE" id="PS50072">
    <property type="entry name" value="CSA_PPIASE_2"/>
    <property type="match status" value="1"/>
</dbReference>
<comment type="catalytic activity">
    <reaction evidence="1">
        <text>[protein]-peptidylproline (omega=180) = [protein]-peptidylproline (omega=0)</text>
        <dbReference type="Rhea" id="RHEA:16237"/>
        <dbReference type="Rhea" id="RHEA-COMP:10747"/>
        <dbReference type="Rhea" id="RHEA-COMP:10748"/>
        <dbReference type="ChEBI" id="CHEBI:83833"/>
        <dbReference type="ChEBI" id="CHEBI:83834"/>
        <dbReference type="EC" id="5.2.1.8"/>
    </reaction>
</comment>
<evidence type="ECO:0000256" key="1">
    <source>
        <dbReference type="ARBA" id="ARBA00000971"/>
    </source>
</evidence>
<feature type="compositionally biased region" description="Basic and acidic residues" evidence="5">
    <location>
        <begin position="215"/>
        <end position="236"/>
    </location>
</feature>
<dbReference type="Gene3D" id="2.40.100.10">
    <property type="entry name" value="Cyclophilin-like"/>
    <property type="match status" value="1"/>
</dbReference>
<dbReference type="EMBL" id="SPLM01000073">
    <property type="protein sequence ID" value="TMW62767.1"/>
    <property type="molecule type" value="Genomic_DNA"/>
</dbReference>
<evidence type="ECO:0000256" key="4">
    <source>
        <dbReference type="ARBA" id="ARBA00023235"/>
    </source>
</evidence>
<gene>
    <name evidence="7" type="ORF">Poli38472_005385</name>
</gene>
<dbReference type="GO" id="GO:0006457">
    <property type="term" value="P:protein folding"/>
    <property type="evidence" value="ECO:0007669"/>
    <property type="project" value="InterPro"/>
</dbReference>
<dbReference type="OrthoDB" id="407558at2759"/>
<dbReference type="Pfam" id="PF00160">
    <property type="entry name" value="Pro_isomerase"/>
    <property type="match status" value="1"/>
</dbReference>
<evidence type="ECO:0000313" key="7">
    <source>
        <dbReference type="EMBL" id="TMW62767.1"/>
    </source>
</evidence>
<dbReference type="AlphaFoldDB" id="A0A8K1CG83"/>
<evidence type="ECO:0000256" key="5">
    <source>
        <dbReference type="SAM" id="MobiDB-lite"/>
    </source>
</evidence>
<evidence type="ECO:0000256" key="2">
    <source>
        <dbReference type="ARBA" id="ARBA00013194"/>
    </source>
</evidence>
<evidence type="ECO:0000259" key="6">
    <source>
        <dbReference type="PROSITE" id="PS50072"/>
    </source>
</evidence>
<dbReference type="PANTHER" id="PTHR11071:SF561">
    <property type="entry name" value="PEPTIDYL-PROLYL CIS-TRANS ISOMERASE D-RELATED"/>
    <property type="match status" value="1"/>
</dbReference>
<keyword evidence="3" id="KW-0697">Rotamase</keyword>
<dbReference type="InterPro" id="IPR002130">
    <property type="entry name" value="Cyclophilin-type_PPIase_dom"/>
</dbReference>
<dbReference type="SUPFAM" id="SSF50891">
    <property type="entry name" value="Cyclophilin-like"/>
    <property type="match status" value="1"/>
</dbReference>
<dbReference type="InterPro" id="IPR020892">
    <property type="entry name" value="Cyclophilin-type_PPIase_CS"/>
</dbReference>
<sequence length="308" mass="33990">MGKEARVFFDISIGGASAGRIVFRLYDGVPLTTDNFRALCTGEAGVGKTTGKPLHYKGVPFHRIIKGFMLQGGDFSNRDGTGGESIYGSRFKDESFRYRHTKPGLLSMANAGPNTNGSQFFITTVPTPHLDGKHVVFGEVEKGMDVVRKMESVETGVKDRPVAMQTVRIEDCGEVKKSKKEKKEKKSKKEKKKKKHNKRRDPSESSSSSSESEGESAHRERKKWRDHDHDSRDRRRRDVVVDCTLLSAVTIVDHGLNRGNDATVGEVEVLAATTPGAIVSVHDREVALANVLDVTRAAAPLTSLIELW</sequence>
<accession>A0A8K1CG83</accession>
<dbReference type="PANTHER" id="PTHR11071">
    <property type="entry name" value="PEPTIDYL-PROLYL CIS-TRANS ISOMERASE"/>
    <property type="match status" value="1"/>
</dbReference>
<reference evidence="7" key="1">
    <citation type="submission" date="2019-03" db="EMBL/GenBank/DDBJ databases">
        <title>Long read genome sequence of the mycoparasitic Pythium oligandrum ATCC 38472 isolated from sugarbeet rhizosphere.</title>
        <authorList>
            <person name="Gaulin E."/>
        </authorList>
    </citation>
    <scope>NUCLEOTIDE SEQUENCE</scope>
    <source>
        <strain evidence="7">ATCC 38472_TT</strain>
    </source>
</reference>
<dbReference type="FunFam" id="2.40.100.10:FF:000022">
    <property type="entry name" value="Peptidyl-prolyl cis-trans isomerase CYP95"/>
    <property type="match status" value="1"/>
</dbReference>
<feature type="region of interest" description="Disordered" evidence="5">
    <location>
        <begin position="174"/>
        <end position="236"/>
    </location>
</feature>
<dbReference type="GO" id="GO:0016018">
    <property type="term" value="F:cyclosporin A binding"/>
    <property type="evidence" value="ECO:0007669"/>
    <property type="project" value="TreeGrafter"/>
</dbReference>
<proteinExistence type="predicted"/>
<dbReference type="GO" id="GO:0005829">
    <property type="term" value="C:cytosol"/>
    <property type="evidence" value="ECO:0007669"/>
    <property type="project" value="TreeGrafter"/>
</dbReference>
<dbReference type="GO" id="GO:0003755">
    <property type="term" value="F:peptidyl-prolyl cis-trans isomerase activity"/>
    <property type="evidence" value="ECO:0007669"/>
    <property type="project" value="UniProtKB-KW"/>
</dbReference>
<dbReference type="PROSITE" id="PS00170">
    <property type="entry name" value="CSA_PPIASE_1"/>
    <property type="match status" value="1"/>
</dbReference>
<organism evidence="7 8">
    <name type="scientific">Pythium oligandrum</name>
    <name type="common">Mycoparasitic fungus</name>
    <dbReference type="NCBI Taxonomy" id="41045"/>
    <lineage>
        <taxon>Eukaryota</taxon>
        <taxon>Sar</taxon>
        <taxon>Stramenopiles</taxon>
        <taxon>Oomycota</taxon>
        <taxon>Peronosporomycetes</taxon>
        <taxon>Pythiales</taxon>
        <taxon>Pythiaceae</taxon>
        <taxon>Pythium</taxon>
    </lineage>
</organism>
<dbReference type="InterPro" id="IPR029000">
    <property type="entry name" value="Cyclophilin-like_dom_sf"/>
</dbReference>
<feature type="compositionally biased region" description="Basic residues" evidence="5">
    <location>
        <begin position="177"/>
        <end position="199"/>
    </location>
</feature>
<protein>
    <recommendedName>
        <fullName evidence="2">peptidylprolyl isomerase</fullName>
        <ecNumber evidence="2">5.2.1.8</ecNumber>
    </recommendedName>
</protein>
<evidence type="ECO:0000313" key="8">
    <source>
        <dbReference type="Proteomes" id="UP000794436"/>
    </source>
</evidence>
<keyword evidence="4" id="KW-0413">Isomerase</keyword>
<dbReference type="EC" id="5.2.1.8" evidence="2"/>